<evidence type="ECO:0000313" key="2">
    <source>
        <dbReference type="Proteomes" id="UP000601055"/>
    </source>
</evidence>
<comment type="caution">
    <text evidence="1">The sequence shown here is derived from an EMBL/GenBank/DDBJ whole genome shotgun (WGS) entry which is preliminary data.</text>
</comment>
<gene>
    <name evidence="1" type="ORF">GM921_12295</name>
</gene>
<dbReference type="Pfam" id="PF00756">
    <property type="entry name" value="Esterase"/>
    <property type="match status" value="1"/>
</dbReference>
<dbReference type="Gene3D" id="3.40.50.1820">
    <property type="entry name" value="alpha/beta hydrolase"/>
    <property type="match status" value="1"/>
</dbReference>
<keyword evidence="2" id="KW-1185">Reference proteome</keyword>
<evidence type="ECO:0000313" key="1">
    <source>
        <dbReference type="EMBL" id="MBB2146272.1"/>
    </source>
</evidence>
<protein>
    <submittedName>
        <fullName evidence="1">Alpha/beta hydrolase</fullName>
    </submittedName>
</protein>
<dbReference type="InterPro" id="IPR029058">
    <property type="entry name" value="AB_hydrolase_fold"/>
</dbReference>
<dbReference type="InterPro" id="IPR050583">
    <property type="entry name" value="Mycobacterial_A85_antigen"/>
</dbReference>
<dbReference type="PANTHER" id="PTHR48098">
    <property type="entry name" value="ENTEROCHELIN ESTERASE-RELATED"/>
    <property type="match status" value="1"/>
</dbReference>
<proteinExistence type="predicted"/>
<dbReference type="RefSeq" id="WP_182922936.1">
    <property type="nucleotide sequence ID" value="NZ_WNXD01000002.1"/>
</dbReference>
<reference evidence="1" key="1">
    <citation type="submission" date="2019-11" db="EMBL/GenBank/DDBJ databases">
        <title>Description of Pedobacter sp. LMG 31464T.</title>
        <authorList>
            <person name="Carlier A."/>
            <person name="Qi S."/>
            <person name="Vandamme P."/>
        </authorList>
    </citation>
    <scope>NUCLEOTIDE SEQUENCE</scope>
    <source>
        <strain evidence="1">LMG 31464</strain>
    </source>
</reference>
<organism evidence="1 2">
    <name type="scientific">Pedobacter planticolens</name>
    <dbReference type="NCBI Taxonomy" id="2679964"/>
    <lineage>
        <taxon>Bacteria</taxon>
        <taxon>Pseudomonadati</taxon>
        <taxon>Bacteroidota</taxon>
        <taxon>Sphingobacteriia</taxon>
        <taxon>Sphingobacteriales</taxon>
        <taxon>Sphingobacteriaceae</taxon>
        <taxon>Pedobacter</taxon>
    </lineage>
</organism>
<dbReference type="GO" id="GO:0016787">
    <property type="term" value="F:hydrolase activity"/>
    <property type="evidence" value="ECO:0007669"/>
    <property type="project" value="UniProtKB-KW"/>
</dbReference>
<accession>A0A923E2I2</accession>
<dbReference type="InterPro" id="IPR000801">
    <property type="entry name" value="Esterase-like"/>
</dbReference>
<dbReference type="EMBL" id="WNXD01000002">
    <property type="protein sequence ID" value="MBB2146272.1"/>
    <property type="molecule type" value="Genomic_DNA"/>
</dbReference>
<dbReference type="Proteomes" id="UP000601055">
    <property type="component" value="Unassembled WGS sequence"/>
</dbReference>
<name>A0A923E2I2_9SPHI</name>
<keyword evidence="1" id="KW-0378">Hydrolase</keyword>
<sequence>MKRSLLIVLLMFIVGFSFAQKPFQLGNIYKIHSKILNEDRVLNIYTPEGYHPDSATKYPVIYLLDGSANEDFVHVVGLVQFLTMIEAMPKTIIVGIANIDRRRDFTYPTTIENDKKDYPTTGSSAKFIKFLGEELQPYIVSKFKTGGSKTIIGQSLGGLLATEILLKNSELFNNYIIVSPSLWWNNESLLKNANAFINKEKLIDTKVYIAVGEEGERMKDDAKQLAQLILQSEGATINLTFFEKEDHLTILHNGLYQTLVKMYTKKK</sequence>
<dbReference type="SUPFAM" id="SSF53474">
    <property type="entry name" value="alpha/beta-Hydrolases"/>
    <property type="match status" value="1"/>
</dbReference>
<dbReference type="PANTHER" id="PTHR48098:SF6">
    <property type="entry name" value="FERRI-BACILLIBACTIN ESTERASE BESA"/>
    <property type="match status" value="1"/>
</dbReference>
<dbReference type="AlphaFoldDB" id="A0A923E2I2"/>